<dbReference type="EMBL" id="JAYKXP010000020">
    <property type="protein sequence ID" value="KAK7047484.1"/>
    <property type="molecule type" value="Genomic_DNA"/>
</dbReference>
<keyword evidence="5 6" id="KW-0472">Membrane</keyword>
<feature type="transmembrane region" description="Helical" evidence="6">
    <location>
        <begin position="269"/>
        <end position="286"/>
    </location>
</feature>
<evidence type="ECO:0000256" key="4">
    <source>
        <dbReference type="ARBA" id="ARBA00022989"/>
    </source>
</evidence>
<comment type="caution">
    <text evidence="8">The sequence shown here is derived from an EMBL/GenBank/DDBJ whole genome shotgun (WGS) entry which is preliminary data.</text>
</comment>
<dbReference type="GO" id="GO:0022857">
    <property type="term" value="F:transmembrane transporter activity"/>
    <property type="evidence" value="ECO:0007669"/>
    <property type="project" value="InterPro"/>
</dbReference>
<dbReference type="Proteomes" id="UP001383192">
    <property type="component" value="Unassembled WGS sequence"/>
</dbReference>
<dbReference type="PROSITE" id="PS50850">
    <property type="entry name" value="MFS"/>
    <property type="match status" value="1"/>
</dbReference>
<evidence type="ECO:0000256" key="6">
    <source>
        <dbReference type="SAM" id="Phobius"/>
    </source>
</evidence>
<keyword evidence="9" id="KW-1185">Reference proteome</keyword>
<dbReference type="FunFam" id="1.20.1250.20:FF:000034">
    <property type="entry name" value="MFS general substrate transporter"/>
    <property type="match status" value="1"/>
</dbReference>
<dbReference type="InterPro" id="IPR036259">
    <property type="entry name" value="MFS_trans_sf"/>
</dbReference>
<gene>
    <name evidence="8" type="ORF">VNI00_006715</name>
</gene>
<dbReference type="InterPro" id="IPR020846">
    <property type="entry name" value="MFS_dom"/>
</dbReference>
<feature type="transmembrane region" description="Helical" evidence="6">
    <location>
        <begin position="166"/>
        <end position="188"/>
    </location>
</feature>
<comment type="subcellular location">
    <subcellularLocation>
        <location evidence="1">Membrane</location>
        <topology evidence="1">Multi-pass membrane protein</topology>
    </subcellularLocation>
</comment>
<feature type="transmembrane region" description="Helical" evidence="6">
    <location>
        <begin position="131"/>
        <end position="154"/>
    </location>
</feature>
<keyword evidence="2" id="KW-0813">Transport</keyword>
<dbReference type="InterPro" id="IPR011701">
    <property type="entry name" value="MFS"/>
</dbReference>
<evidence type="ECO:0000313" key="8">
    <source>
        <dbReference type="EMBL" id="KAK7047484.1"/>
    </source>
</evidence>
<dbReference type="Gene3D" id="1.20.1250.20">
    <property type="entry name" value="MFS general substrate transporter like domains"/>
    <property type="match status" value="1"/>
</dbReference>
<sequence>MSDTEKRLESNGSFELDDTQERVFDAEMDQKVWRKLDMYLLPVVAMFYLLSFLDRTNIANARVAGFQKDLGITNHQYSIALTVTYVPYIAAELPSNLLLKAVGPNKMLPTMLTLWGVVTALQGIVKTYSGLLVARFFLGLLEGGVFPGLVLYLSYFYPRYKMNLRICAFFSSASLSGAFSGILAYGIIQMSGVGNRPGWSWIFILEGVFTVAFGLASYFLLPRSVEAARFLTQKEKEYVVAVLREDSAHQEEERFTWREVGEAFKLPQVWFMGFVFFLSGVIVFSLA</sequence>
<evidence type="ECO:0000256" key="2">
    <source>
        <dbReference type="ARBA" id="ARBA00022448"/>
    </source>
</evidence>
<name>A0AAW0D7Q7_9AGAR</name>
<feature type="transmembrane region" description="Helical" evidence="6">
    <location>
        <begin position="36"/>
        <end position="53"/>
    </location>
</feature>
<protein>
    <recommendedName>
        <fullName evidence="7">Major facilitator superfamily (MFS) profile domain-containing protein</fullName>
    </recommendedName>
</protein>
<feature type="transmembrane region" description="Helical" evidence="6">
    <location>
        <begin position="200"/>
        <end position="221"/>
    </location>
</feature>
<proteinExistence type="predicted"/>
<dbReference type="GO" id="GO:0016020">
    <property type="term" value="C:membrane"/>
    <property type="evidence" value="ECO:0007669"/>
    <property type="project" value="UniProtKB-SubCell"/>
</dbReference>
<dbReference type="SUPFAM" id="SSF103473">
    <property type="entry name" value="MFS general substrate transporter"/>
    <property type="match status" value="1"/>
</dbReference>
<evidence type="ECO:0000256" key="3">
    <source>
        <dbReference type="ARBA" id="ARBA00022692"/>
    </source>
</evidence>
<evidence type="ECO:0000259" key="7">
    <source>
        <dbReference type="PROSITE" id="PS50850"/>
    </source>
</evidence>
<evidence type="ECO:0000313" key="9">
    <source>
        <dbReference type="Proteomes" id="UP001383192"/>
    </source>
</evidence>
<evidence type="ECO:0000256" key="1">
    <source>
        <dbReference type="ARBA" id="ARBA00004141"/>
    </source>
</evidence>
<evidence type="ECO:0000256" key="5">
    <source>
        <dbReference type="ARBA" id="ARBA00023136"/>
    </source>
</evidence>
<reference evidence="8 9" key="1">
    <citation type="submission" date="2024-01" db="EMBL/GenBank/DDBJ databases">
        <title>A draft genome for a cacao thread blight-causing isolate of Paramarasmius palmivorus.</title>
        <authorList>
            <person name="Baruah I.K."/>
            <person name="Bukari Y."/>
            <person name="Amoako-Attah I."/>
            <person name="Meinhardt L.W."/>
            <person name="Bailey B.A."/>
            <person name="Cohen S.P."/>
        </authorList>
    </citation>
    <scope>NUCLEOTIDE SEQUENCE [LARGE SCALE GENOMIC DNA]</scope>
    <source>
        <strain evidence="8 9">GH-12</strain>
    </source>
</reference>
<dbReference type="PANTHER" id="PTHR43791">
    <property type="entry name" value="PERMEASE-RELATED"/>
    <property type="match status" value="1"/>
</dbReference>
<dbReference type="AlphaFoldDB" id="A0AAW0D7Q7"/>
<feature type="domain" description="Major facilitator superfamily (MFS) profile" evidence="7">
    <location>
        <begin position="40"/>
        <end position="287"/>
    </location>
</feature>
<dbReference type="Pfam" id="PF07690">
    <property type="entry name" value="MFS_1"/>
    <property type="match status" value="1"/>
</dbReference>
<organism evidence="8 9">
    <name type="scientific">Paramarasmius palmivorus</name>
    <dbReference type="NCBI Taxonomy" id="297713"/>
    <lineage>
        <taxon>Eukaryota</taxon>
        <taxon>Fungi</taxon>
        <taxon>Dikarya</taxon>
        <taxon>Basidiomycota</taxon>
        <taxon>Agaricomycotina</taxon>
        <taxon>Agaricomycetes</taxon>
        <taxon>Agaricomycetidae</taxon>
        <taxon>Agaricales</taxon>
        <taxon>Marasmiineae</taxon>
        <taxon>Marasmiaceae</taxon>
        <taxon>Paramarasmius</taxon>
    </lineage>
</organism>
<keyword evidence="3 6" id="KW-0812">Transmembrane</keyword>
<keyword evidence="4 6" id="KW-1133">Transmembrane helix</keyword>
<dbReference type="PANTHER" id="PTHR43791:SF85">
    <property type="entry name" value="TRANSPORTER, PUTATIVE (AFU_ORTHOLOGUE AFUA_6G00710)-RELATED"/>
    <property type="match status" value="1"/>
</dbReference>
<accession>A0AAW0D7Q7</accession>